<keyword evidence="1" id="KW-0812">Transmembrane</keyword>
<keyword evidence="1" id="KW-0472">Membrane</keyword>
<keyword evidence="1" id="KW-1133">Transmembrane helix</keyword>
<dbReference type="EMBL" id="CP117811">
    <property type="protein sequence ID" value="WDE96590.1"/>
    <property type="molecule type" value="Genomic_DNA"/>
</dbReference>
<reference evidence="2 3" key="1">
    <citation type="submission" date="2023-02" db="EMBL/GenBank/DDBJ databases">
        <title>Genome sequence of Lentisphaera profundi SAORIC-696.</title>
        <authorList>
            <person name="Kim e."/>
            <person name="Cho J.-C."/>
            <person name="Choi A."/>
            <person name="Kang I."/>
        </authorList>
    </citation>
    <scope>NUCLEOTIDE SEQUENCE [LARGE SCALE GENOMIC DNA]</scope>
    <source>
        <strain evidence="2 3">SAORIC-696</strain>
    </source>
</reference>
<protein>
    <submittedName>
        <fullName evidence="2">DUF3392 family protein</fullName>
    </submittedName>
</protein>
<dbReference type="RefSeq" id="WP_274150655.1">
    <property type="nucleotide sequence ID" value="NZ_CP117811.1"/>
</dbReference>
<feature type="transmembrane region" description="Helical" evidence="1">
    <location>
        <begin position="15"/>
        <end position="36"/>
    </location>
</feature>
<sequence>MQDFWNNINNWLQEYILTITIAQITGLLVIYGDLLSRKVSKALRKQSFFLRLGGFIGINAFLIGFLTIFIAKIISLLYLRIPQNYLLLVLLTGFVTVGIIAERHKHI</sequence>
<proteinExistence type="predicted"/>
<organism evidence="2 3">
    <name type="scientific">Lentisphaera profundi</name>
    <dbReference type="NCBI Taxonomy" id="1658616"/>
    <lineage>
        <taxon>Bacteria</taxon>
        <taxon>Pseudomonadati</taxon>
        <taxon>Lentisphaerota</taxon>
        <taxon>Lentisphaeria</taxon>
        <taxon>Lentisphaerales</taxon>
        <taxon>Lentisphaeraceae</taxon>
        <taxon>Lentisphaera</taxon>
    </lineage>
</organism>
<evidence type="ECO:0000313" key="3">
    <source>
        <dbReference type="Proteomes" id="UP001214250"/>
    </source>
</evidence>
<gene>
    <name evidence="2" type="ORF">PQO03_01235</name>
</gene>
<evidence type="ECO:0000313" key="2">
    <source>
        <dbReference type="EMBL" id="WDE96590.1"/>
    </source>
</evidence>
<feature type="transmembrane region" description="Helical" evidence="1">
    <location>
        <begin position="85"/>
        <end position="101"/>
    </location>
</feature>
<dbReference type="Proteomes" id="UP001214250">
    <property type="component" value="Chromosome 1"/>
</dbReference>
<dbReference type="Pfam" id="PF11872">
    <property type="entry name" value="DUF3392"/>
    <property type="match status" value="1"/>
</dbReference>
<accession>A0ABY7VQV9</accession>
<keyword evidence="3" id="KW-1185">Reference proteome</keyword>
<evidence type="ECO:0000256" key="1">
    <source>
        <dbReference type="SAM" id="Phobius"/>
    </source>
</evidence>
<dbReference type="InterPro" id="IPR021813">
    <property type="entry name" value="DUF3392"/>
</dbReference>
<name>A0ABY7VQV9_9BACT</name>
<feature type="transmembrane region" description="Helical" evidence="1">
    <location>
        <begin position="48"/>
        <end position="79"/>
    </location>
</feature>